<evidence type="ECO:0000256" key="4">
    <source>
        <dbReference type="ARBA" id="ARBA00023136"/>
    </source>
</evidence>
<organism evidence="7 8">
    <name type="scientific">Fulvivirga sedimenti</name>
    <dbReference type="NCBI Taxonomy" id="2879465"/>
    <lineage>
        <taxon>Bacteria</taxon>
        <taxon>Pseudomonadati</taxon>
        <taxon>Bacteroidota</taxon>
        <taxon>Cytophagia</taxon>
        <taxon>Cytophagales</taxon>
        <taxon>Fulvivirgaceae</taxon>
        <taxon>Fulvivirga</taxon>
    </lineage>
</organism>
<dbReference type="PANTHER" id="PTHR11863">
    <property type="entry name" value="STEROL DESATURASE"/>
    <property type="match status" value="1"/>
</dbReference>
<keyword evidence="3 5" id="KW-1133">Transmembrane helix</keyword>
<feature type="transmembrane region" description="Helical" evidence="5">
    <location>
        <begin position="168"/>
        <end position="193"/>
    </location>
</feature>
<evidence type="ECO:0000256" key="1">
    <source>
        <dbReference type="ARBA" id="ARBA00004370"/>
    </source>
</evidence>
<gene>
    <name evidence="7" type="ORF">LDX50_02205</name>
</gene>
<comment type="caution">
    <text evidence="7">The sequence shown here is derived from an EMBL/GenBank/DDBJ whole genome shotgun (WGS) entry which is preliminary data.</text>
</comment>
<name>A0A9X1HP74_9BACT</name>
<dbReference type="RefSeq" id="WP_225696768.1">
    <property type="nucleotide sequence ID" value="NZ_JAIXNE010000001.1"/>
</dbReference>
<dbReference type="AlphaFoldDB" id="A0A9X1HP74"/>
<proteinExistence type="predicted"/>
<dbReference type="Proteomes" id="UP001139409">
    <property type="component" value="Unassembled WGS sequence"/>
</dbReference>
<sequence length="270" mass="31487">MERSYLDFLSYDYSVWNTVLTVSLVAFSLILARYFLISWAYEKIFRKPSNDARKLVKSGLNKAQTRKEIGWAIISALIFTVFTMLLIIGRQHGIFLIYIDINEYPLWWIPAGIVLILLLHEAYYYWLHRWMHLPGVYRLVHKTHHESVQTSVYTAFSFHPIESLLQAIYLPLVLTFIPVNLFVLIGLLVLMTISATVNHAGIEVFPSGAIGQWMGKWLVGSTHHHVHHTKFRYNFGLYFTFWDKLMKTENQGFQDEFNSIISDLPDQGKL</sequence>
<feature type="transmembrane region" description="Helical" evidence="5">
    <location>
        <begin position="15"/>
        <end position="36"/>
    </location>
</feature>
<evidence type="ECO:0000313" key="8">
    <source>
        <dbReference type="Proteomes" id="UP001139409"/>
    </source>
</evidence>
<feature type="transmembrane region" description="Helical" evidence="5">
    <location>
        <begin position="108"/>
        <end position="127"/>
    </location>
</feature>
<dbReference type="GO" id="GO:0016020">
    <property type="term" value="C:membrane"/>
    <property type="evidence" value="ECO:0007669"/>
    <property type="project" value="UniProtKB-SubCell"/>
</dbReference>
<dbReference type="InterPro" id="IPR006694">
    <property type="entry name" value="Fatty_acid_hydroxylase"/>
</dbReference>
<feature type="transmembrane region" description="Helical" evidence="5">
    <location>
        <begin position="69"/>
        <end position="88"/>
    </location>
</feature>
<dbReference type="InterPro" id="IPR050307">
    <property type="entry name" value="Sterol_Desaturase_Related"/>
</dbReference>
<keyword evidence="8" id="KW-1185">Reference proteome</keyword>
<dbReference type="GO" id="GO:0005506">
    <property type="term" value="F:iron ion binding"/>
    <property type="evidence" value="ECO:0007669"/>
    <property type="project" value="InterPro"/>
</dbReference>
<dbReference type="GO" id="GO:0008610">
    <property type="term" value="P:lipid biosynthetic process"/>
    <property type="evidence" value="ECO:0007669"/>
    <property type="project" value="InterPro"/>
</dbReference>
<evidence type="ECO:0000313" key="7">
    <source>
        <dbReference type="EMBL" id="MCA6073657.1"/>
    </source>
</evidence>
<reference evidence="7" key="1">
    <citation type="submission" date="2021-09" db="EMBL/GenBank/DDBJ databases">
        <title>Fulvivirga sp. isolated from coastal sediment.</title>
        <authorList>
            <person name="Yu H."/>
        </authorList>
    </citation>
    <scope>NUCLEOTIDE SEQUENCE</scope>
    <source>
        <strain evidence="7">1062</strain>
    </source>
</reference>
<keyword evidence="4 5" id="KW-0472">Membrane</keyword>
<feature type="domain" description="Fatty acid hydroxylase" evidence="6">
    <location>
        <begin position="114"/>
        <end position="248"/>
    </location>
</feature>
<evidence type="ECO:0000259" key="6">
    <source>
        <dbReference type="Pfam" id="PF04116"/>
    </source>
</evidence>
<protein>
    <submittedName>
        <fullName evidence="7">Sterol desaturase family protein</fullName>
    </submittedName>
</protein>
<keyword evidence="2 5" id="KW-0812">Transmembrane</keyword>
<dbReference type="Pfam" id="PF04116">
    <property type="entry name" value="FA_hydroxylase"/>
    <property type="match status" value="1"/>
</dbReference>
<evidence type="ECO:0000256" key="5">
    <source>
        <dbReference type="SAM" id="Phobius"/>
    </source>
</evidence>
<dbReference type="EMBL" id="JAIXNE010000001">
    <property type="protein sequence ID" value="MCA6073657.1"/>
    <property type="molecule type" value="Genomic_DNA"/>
</dbReference>
<dbReference type="GO" id="GO:0016491">
    <property type="term" value="F:oxidoreductase activity"/>
    <property type="evidence" value="ECO:0007669"/>
    <property type="project" value="InterPro"/>
</dbReference>
<evidence type="ECO:0000256" key="2">
    <source>
        <dbReference type="ARBA" id="ARBA00022692"/>
    </source>
</evidence>
<evidence type="ECO:0000256" key="3">
    <source>
        <dbReference type="ARBA" id="ARBA00022989"/>
    </source>
</evidence>
<comment type="subcellular location">
    <subcellularLocation>
        <location evidence="1">Membrane</location>
    </subcellularLocation>
</comment>
<accession>A0A9X1HP74</accession>